<comment type="caution">
    <text evidence="2">The sequence shown here is derived from an EMBL/GenBank/DDBJ whole genome shotgun (WGS) entry which is preliminary data.</text>
</comment>
<proteinExistence type="predicted"/>
<evidence type="ECO:0000313" key="2">
    <source>
        <dbReference type="EMBL" id="RWR04151.1"/>
    </source>
</evidence>
<keyword evidence="3" id="KW-1185">Reference proteome</keyword>
<dbReference type="Pfam" id="PF12788">
    <property type="entry name" value="YmaF"/>
    <property type="match status" value="1"/>
</dbReference>
<dbReference type="AlphaFoldDB" id="A0A443IJF3"/>
<organism evidence="2 3">
    <name type="scientific">Siminovitchia fortis</name>
    <dbReference type="NCBI Taxonomy" id="254758"/>
    <lineage>
        <taxon>Bacteria</taxon>
        <taxon>Bacillati</taxon>
        <taxon>Bacillota</taxon>
        <taxon>Bacilli</taxon>
        <taxon>Bacillales</taxon>
        <taxon>Bacillaceae</taxon>
        <taxon>Siminovitchia</taxon>
    </lineage>
</organism>
<protein>
    <recommendedName>
        <fullName evidence="4">YmaF family protein</fullName>
    </recommendedName>
</protein>
<evidence type="ECO:0008006" key="4">
    <source>
        <dbReference type="Google" id="ProtNLM"/>
    </source>
</evidence>
<evidence type="ECO:0000313" key="3">
    <source>
        <dbReference type="Proteomes" id="UP000273811"/>
    </source>
</evidence>
<gene>
    <name evidence="2" type="ORF">D4N35_017440</name>
</gene>
<evidence type="ECO:0000256" key="1">
    <source>
        <dbReference type="SAM" id="MobiDB-lite"/>
    </source>
</evidence>
<dbReference type="RefSeq" id="WP_120075947.1">
    <property type="nucleotide sequence ID" value="NZ_CP126113.1"/>
</dbReference>
<sequence length="129" mass="14244">MEIPCSGFIVYSSDSNLDGEHSHALYLTSWDGRPLHRHHFSGITSFDVGHEHRYAGTTEPAPSGVPHTHQYFTVTSFDDGHRHEIRGVTGPAIPLPEGGHYHKFHGVTTVSGEHPHAHKYRGDTSARGD</sequence>
<dbReference type="InterPro" id="IPR024307">
    <property type="entry name" value="YmaF"/>
</dbReference>
<feature type="region of interest" description="Disordered" evidence="1">
    <location>
        <begin position="110"/>
        <end position="129"/>
    </location>
</feature>
<dbReference type="OrthoDB" id="1682334at2"/>
<feature type="compositionally biased region" description="Basic and acidic residues" evidence="1">
    <location>
        <begin position="120"/>
        <end position="129"/>
    </location>
</feature>
<name>A0A443IJF3_9BACI</name>
<dbReference type="EMBL" id="QYTU02000071">
    <property type="protein sequence ID" value="RWR04151.1"/>
    <property type="molecule type" value="Genomic_DNA"/>
</dbReference>
<accession>A0A443IJF3</accession>
<reference evidence="2" key="1">
    <citation type="submission" date="2018-12" db="EMBL/GenBank/DDBJ databases">
        <authorList>
            <person name="Sun L."/>
            <person name="Chen Z."/>
        </authorList>
    </citation>
    <scope>NUCLEOTIDE SEQUENCE [LARGE SCALE GENOMIC DNA]</scope>
    <source>
        <strain evidence="2">DSM 16012</strain>
    </source>
</reference>
<dbReference type="Proteomes" id="UP000273811">
    <property type="component" value="Unassembled WGS sequence"/>
</dbReference>